<evidence type="ECO:0000256" key="1">
    <source>
        <dbReference type="ARBA" id="ARBA00000085"/>
    </source>
</evidence>
<dbReference type="RefSeq" id="WP_377050010.1">
    <property type="nucleotide sequence ID" value="NZ_JBHLVZ010000019.1"/>
</dbReference>
<dbReference type="Proteomes" id="UP001589789">
    <property type="component" value="Unassembled WGS sequence"/>
</dbReference>
<keyword evidence="9" id="KW-0812">Transmembrane</keyword>
<dbReference type="EC" id="2.7.13.3" evidence="2"/>
<name>A0ABV6IQH8_9PROT</name>
<feature type="transmembrane region" description="Helical" evidence="9">
    <location>
        <begin position="31"/>
        <end position="49"/>
    </location>
</feature>
<proteinExistence type="predicted"/>
<feature type="domain" description="PAS" evidence="10">
    <location>
        <begin position="96"/>
        <end position="126"/>
    </location>
</feature>
<dbReference type="PROSITE" id="PS50112">
    <property type="entry name" value="PAS"/>
    <property type="match status" value="1"/>
</dbReference>
<gene>
    <name evidence="11" type="ORF">ACFFIC_09940</name>
</gene>
<dbReference type="InterPro" id="IPR013655">
    <property type="entry name" value="PAS_fold_3"/>
</dbReference>
<dbReference type="Pfam" id="PF07536">
    <property type="entry name" value="HWE_HK"/>
    <property type="match status" value="1"/>
</dbReference>
<dbReference type="PANTHER" id="PTHR41523:SF8">
    <property type="entry name" value="ETHYLENE RESPONSE SENSOR PROTEIN"/>
    <property type="match status" value="1"/>
</dbReference>
<dbReference type="Pfam" id="PF08447">
    <property type="entry name" value="PAS_3"/>
    <property type="match status" value="1"/>
</dbReference>
<feature type="region of interest" description="Disordered" evidence="8">
    <location>
        <begin position="1"/>
        <end position="21"/>
    </location>
</feature>
<dbReference type="InterPro" id="IPR035965">
    <property type="entry name" value="PAS-like_dom_sf"/>
</dbReference>
<dbReference type="Gene3D" id="3.30.565.10">
    <property type="entry name" value="Histidine kinase-like ATPase, C-terminal domain"/>
    <property type="match status" value="1"/>
</dbReference>
<keyword evidence="3" id="KW-0597">Phosphoprotein</keyword>
<evidence type="ECO:0000256" key="8">
    <source>
        <dbReference type="SAM" id="MobiDB-lite"/>
    </source>
</evidence>
<evidence type="ECO:0000256" key="6">
    <source>
        <dbReference type="ARBA" id="ARBA00022777"/>
    </source>
</evidence>
<keyword evidence="7" id="KW-0067">ATP-binding</keyword>
<keyword evidence="5" id="KW-0547">Nucleotide-binding</keyword>
<evidence type="ECO:0000313" key="11">
    <source>
        <dbReference type="EMBL" id="MFC0385866.1"/>
    </source>
</evidence>
<evidence type="ECO:0000256" key="7">
    <source>
        <dbReference type="ARBA" id="ARBA00022840"/>
    </source>
</evidence>
<dbReference type="Pfam" id="PF13426">
    <property type="entry name" value="PAS_9"/>
    <property type="match status" value="1"/>
</dbReference>
<dbReference type="InterPro" id="IPR011102">
    <property type="entry name" value="Sig_transdc_His_kinase_HWE"/>
</dbReference>
<comment type="caution">
    <text evidence="11">The sequence shown here is derived from an EMBL/GenBank/DDBJ whole genome shotgun (WGS) entry which is preliminary data.</text>
</comment>
<keyword evidence="12" id="KW-1185">Reference proteome</keyword>
<sequence length="532" mass="57163">MRPTGGRATPIPPRARPDHGRKLLPASHGHGLMVLFTGLALVPLGLALSASFATVAPLGAVAGLALGTGLVSATRTGRGQALPTSPERMALEAAAVFVRTPEGVIRYWSPGAERLFGYTAAEAVGRVAHELLRTRFMDGGRRTAMAELMRAGRWQGEVRHRRRNGEQTTVATTWDLRDGGPEPLVVEASTEALGLKAAEEELRASEGRLRLAQEVAEIGTFEWHPGTEEQDWSPEQHALFGTSLEAEARPTVERLVALVVPEDQAPLRAALAHADETGEYEAEFRIRRRTRDGGEETRWLYGRGRRMPGRAGSRGSIVGMHVDTTARKDAEMRQTLLIREVDHRAKNALTVVQAILRLTRAPDQATYVRAVEGRVAALARAQTLLTLSGWSGADLRTLLEGELAPFLTSGGLGPTAVISGSAVMVPPVIAQPLSMAVHELATNAVKHGALSVPGGMVRIEWSVTHDAGRRLTLRWQETGGPALLAQPARCGFGSRVLQTTVQNQLGGHLAQHWLEAGLDCHIDLPLPGAAQP</sequence>
<dbReference type="CDD" id="cd00130">
    <property type="entry name" value="PAS"/>
    <property type="match status" value="1"/>
</dbReference>
<dbReference type="Gene3D" id="3.30.450.20">
    <property type="entry name" value="PAS domain"/>
    <property type="match status" value="2"/>
</dbReference>
<evidence type="ECO:0000256" key="3">
    <source>
        <dbReference type="ARBA" id="ARBA00022553"/>
    </source>
</evidence>
<accession>A0ABV6IQH8</accession>
<dbReference type="EMBL" id="JBHLVZ010000019">
    <property type="protein sequence ID" value="MFC0385866.1"/>
    <property type="molecule type" value="Genomic_DNA"/>
</dbReference>
<reference evidence="11 12" key="1">
    <citation type="submission" date="2024-09" db="EMBL/GenBank/DDBJ databases">
        <authorList>
            <person name="Sun Q."/>
            <person name="Mori K."/>
        </authorList>
    </citation>
    <scope>NUCLEOTIDE SEQUENCE [LARGE SCALE GENOMIC DNA]</scope>
    <source>
        <strain evidence="11 12">CCM 7468</strain>
    </source>
</reference>
<dbReference type="SMART" id="SM00911">
    <property type="entry name" value="HWE_HK"/>
    <property type="match status" value="1"/>
</dbReference>
<evidence type="ECO:0000256" key="9">
    <source>
        <dbReference type="SAM" id="Phobius"/>
    </source>
</evidence>
<keyword evidence="9" id="KW-0472">Membrane</keyword>
<dbReference type="SMART" id="SM00091">
    <property type="entry name" value="PAS"/>
    <property type="match status" value="2"/>
</dbReference>
<dbReference type="InterPro" id="IPR000014">
    <property type="entry name" value="PAS"/>
</dbReference>
<evidence type="ECO:0000256" key="5">
    <source>
        <dbReference type="ARBA" id="ARBA00022741"/>
    </source>
</evidence>
<dbReference type="PANTHER" id="PTHR41523">
    <property type="entry name" value="TWO-COMPONENT SYSTEM SENSOR PROTEIN"/>
    <property type="match status" value="1"/>
</dbReference>
<dbReference type="GO" id="GO:0004673">
    <property type="term" value="F:protein histidine kinase activity"/>
    <property type="evidence" value="ECO:0007669"/>
    <property type="project" value="UniProtKB-EC"/>
</dbReference>
<evidence type="ECO:0000259" key="10">
    <source>
        <dbReference type="PROSITE" id="PS50112"/>
    </source>
</evidence>
<evidence type="ECO:0000256" key="2">
    <source>
        <dbReference type="ARBA" id="ARBA00012438"/>
    </source>
</evidence>
<keyword evidence="9" id="KW-1133">Transmembrane helix</keyword>
<dbReference type="InterPro" id="IPR036890">
    <property type="entry name" value="HATPase_C_sf"/>
</dbReference>
<dbReference type="SUPFAM" id="SSF55785">
    <property type="entry name" value="PYP-like sensor domain (PAS domain)"/>
    <property type="match status" value="2"/>
</dbReference>
<keyword evidence="6 11" id="KW-0418">Kinase</keyword>
<keyword evidence="4 11" id="KW-0808">Transferase</keyword>
<comment type="catalytic activity">
    <reaction evidence="1">
        <text>ATP + protein L-histidine = ADP + protein N-phospho-L-histidine.</text>
        <dbReference type="EC" id="2.7.13.3"/>
    </reaction>
</comment>
<evidence type="ECO:0000256" key="4">
    <source>
        <dbReference type="ARBA" id="ARBA00022679"/>
    </source>
</evidence>
<evidence type="ECO:0000313" key="12">
    <source>
        <dbReference type="Proteomes" id="UP001589789"/>
    </source>
</evidence>
<organism evidence="11 12">
    <name type="scientific">Muricoccus vinaceus</name>
    <dbReference type="NCBI Taxonomy" id="424704"/>
    <lineage>
        <taxon>Bacteria</taxon>
        <taxon>Pseudomonadati</taxon>
        <taxon>Pseudomonadota</taxon>
        <taxon>Alphaproteobacteria</taxon>
        <taxon>Acetobacterales</taxon>
        <taxon>Roseomonadaceae</taxon>
        <taxon>Muricoccus</taxon>
    </lineage>
</organism>
<protein>
    <recommendedName>
        <fullName evidence="2">histidine kinase</fullName>
        <ecNumber evidence="2">2.7.13.3</ecNumber>
    </recommendedName>
</protein>
<dbReference type="NCBIfam" id="TIGR00229">
    <property type="entry name" value="sensory_box"/>
    <property type="match status" value="1"/>
</dbReference>